<dbReference type="Gene3D" id="3.90.79.10">
    <property type="entry name" value="Nucleoside Triphosphate Pyrophosphohydrolase"/>
    <property type="match status" value="1"/>
</dbReference>
<evidence type="ECO:0000313" key="3">
    <source>
        <dbReference type="EMBL" id="QAA30717.1"/>
    </source>
</evidence>
<dbReference type="SUPFAM" id="SSF55811">
    <property type="entry name" value="Nudix"/>
    <property type="match status" value="1"/>
</dbReference>
<dbReference type="PANTHER" id="PTHR11839:SF1">
    <property type="entry name" value="ADP-SUGAR PYROPHOSPHATASE"/>
    <property type="match status" value="1"/>
</dbReference>
<accession>A0A410DNV8</accession>
<keyword evidence="1" id="KW-0378">Hydrolase</keyword>
<dbReference type="InterPro" id="IPR015797">
    <property type="entry name" value="NUDIX_hydrolase-like_dom_sf"/>
</dbReference>
<evidence type="ECO:0000313" key="4">
    <source>
        <dbReference type="Proteomes" id="UP000286268"/>
    </source>
</evidence>
<dbReference type="InterPro" id="IPR000086">
    <property type="entry name" value="NUDIX_hydrolase_dom"/>
</dbReference>
<dbReference type="PANTHER" id="PTHR11839">
    <property type="entry name" value="UDP/ADP-SUGAR PYROPHOSPHATASE"/>
    <property type="match status" value="1"/>
</dbReference>
<evidence type="ECO:0000256" key="1">
    <source>
        <dbReference type="ARBA" id="ARBA00022801"/>
    </source>
</evidence>
<dbReference type="CDD" id="cd03424">
    <property type="entry name" value="NUDIX_ADPRase_Nudt5_UGPPase_Nudt14"/>
    <property type="match status" value="1"/>
</dbReference>
<dbReference type="EMBL" id="CP025746">
    <property type="protein sequence ID" value="QAA30717.1"/>
    <property type="molecule type" value="Genomic_DNA"/>
</dbReference>
<reference evidence="3 4" key="1">
    <citation type="submission" date="2018-01" db="EMBL/GenBank/DDBJ databases">
        <title>Genome Sequencing and Assembly of Anaerobacter polyendosporus strain CT4.</title>
        <authorList>
            <person name="Tachaapaikoon C."/>
            <person name="Sutheeworapong S."/>
            <person name="Jenjaroenpun P."/>
            <person name="Wongsurawat T."/>
            <person name="Nookeaw I."/>
            <person name="Cheawchanlertfa P."/>
            <person name="Kosugi A."/>
            <person name="Cheevadhanarak S."/>
            <person name="Ratanakhanokchai K."/>
        </authorList>
    </citation>
    <scope>NUCLEOTIDE SEQUENCE [LARGE SCALE GENOMIC DNA]</scope>
    <source>
        <strain evidence="3 4">CT4</strain>
    </source>
</reference>
<dbReference type="RefSeq" id="WP_128211168.1">
    <property type="nucleotide sequence ID" value="NZ_CP025746.1"/>
</dbReference>
<proteinExistence type="predicted"/>
<organism evidence="3 4">
    <name type="scientific">Clostridium manihotivorum</name>
    <dbReference type="NCBI Taxonomy" id="2320868"/>
    <lineage>
        <taxon>Bacteria</taxon>
        <taxon>Bacillati</taxon>
        <taxon>Bacillota</taxon>
        <taxon>Clostridia</taxon>
        <taxon>Eubacteriales</taxon>
        <taxon>Clostridiaceae</taxon>
        <taxon>Clostridium</taxon>
    </lineage>
</organism>
<dbReference type="Pfam" id="PF00293">
    <property type="entry name" value="NUDIX"/>
    <property type="match status" value="1"/>
</dbReference>
<dbReference type="GO" id="GO:0016787">
    <property type="term" value="F:hydrolase activity"/>
    <property type="evidence" value="ECO:0007669"/>
    <property type="project" value="UniProtKB-KW"/>
</dbReference>
<dbReference type="KEGG" id="cmah:C1I91_02990"/>
<dbReference type="PROSITE" id="PS00893">
    <property type="entry name" value="NUDIX_BOX"/>
    <property type="match status" value="1"/>
</dbReference>
<dbReference type="GO" id="GO:0019693">
    <property type="term" value="P:ribose phosphate metabolic process"/>
    <property type="evidence" value="ECO:0007669"/>
    <property type="project" value="TreeGrafter"/>
</dbReference>
<feature type="domain" description="Nudix hydrolase" evidence="2">
    <location>
        <begin position="58"/>
        <end position="192"/>
    </location>
</feature>
<evidence type="ECO:0000259" key="2">
    <source>
        <dbReference type="PROSITE" id="PS51462"/>
    </source>
</evidence>
<dbReference type="GO" id="GO:0006753">
    <property type="term" value="P:nucleoside phosphate metabolic process"/>
    <property type="evidence" value="ECO:0007669"/>
    <property type="project" value="TreeGrafter"/>
</dbReference>
<name>A0A410DNV8_9CLOT</name>
<dbReference type="AlphaFoldDB" id="A0A410DNV8"/>
<dbReference type="PROSITE" id="PS51462">
    <property type="entry name" value="NUDIX"/>
    <property type="match status" value="1"/>
</dbReference>
<dbReference type="InterPro" id="IPR020084">
    <property type="entry name" value="NUDIX_hydrolase_CS"/>
</dbReference>
<dbReference type="Proteomes" id="UP000286268">
    <property type="component" value="Chromosome"/>
</dbReference>
<dbReference type="OrthoDB" id="9788922at2"/>
<protein>
    <submittedName>
        <fullName evidence="3">DNA mismatch repair protein MutT</fullName>
    </submittedName>
</protein>
<gene>
    <name evidence="3" type="ORF">C1I91_02990</name>
</gene>
<keyword evidence="4" id="KW-1185">Reference proteome</keyword>
<sequence>MKKLKPKINNLNSLAETKYLSLYNAEYTNKKGDSRSWIVASRKNIDILNLQLQKKIEERVDAVMIVALHEESKKLVLVKQFRVPLNDYVYELPAGLVDGDEDIKFAVSRELKEETGLKVVDIVNKEDIKALYVSVGMTDESVALVYCYCSGEISNAYLEDDEDIEVCMVSPLEAKKLIDSNPKMDIKVYMMLKAFAALGEEIMK</sequence>